<dbReference type="STRING" id="1640674.SAMN05216323_104917"/>
<organism evidence="2 3">
    <name type="scientific">Williamwhitmania taraxaci</name>
    <dbReference type="NCBI Taxonomy" id="1640674"/>
    <lineage>
        <taxon>Bacteria</taxon>
        <taxon>Pseudomonadati</taxon>
        <taxon>Bacteroidota</taxon>
        <taxon>Bacteroidia</taxon>
        <taxon>Bacteroidales</taxon>
        <taxon>Williamwhitmaniaceae</taxon>
        <taxon>Williamwhitmania</taxon>
    </lineage>
</organism>
<accession>A0A1G6P8A7</accession>
<reference evidence="2 3" key="1">
    <citation type="submission" date="2016-09" db="EMBL/GenBank/DDBJ databases">
        <authorList>
            <person name="Capua I."/>
            <person name="De Benedictis P."/>
            <person name="Joannis T."/>
            <person name="Lombin L.H."/>
            <person name="Cattoli G."/>
        </authorList>
    </citation>
    <scope>NUCLEOTIDE SEQUENCE [LARGE SCALE GENOMIC DNA]</scope>
    <source>
        <strain evidence="2 3">A7P-90m</strain>
    </source>
</reference>
<dbReference type="InterPro" id="IPR027275">
    <property type="entry name" value="PRC-brl_dom"/>
</dbReference>
<keyword evidence="3" id="KW-1185">Reference proteome</keyword>
<dbReference type="RefSeq" id="WP_092439457.1">
    <property type="nucleotide sequence ID" value="NZ_FMYP01000049.1"/>
</dbReference>
<dbReference type="EMBL" id="FMYP01000049">
    <property type="protein sequence ID" value="SDC76211.1"/>
    <property type="molecule type" value="Genomic_DNA"/>
</dbReference>
<dbReference type="InterPro" id="IPR011033">
    <property type="entry name" value="PRC_barrel-like_sf"/>
</dbReference>
<protein>
    <submittedName>
        <fullName evidence="2">PRC-barrel domain-containing protein</fullName>
    </submittedName>
</protein>
<evidence type="ECO:0000313" key="2">
    <source>
        <dbReference type="EMBL" id="SDC76211.1"/>
    </source>
</evidence>
<dbReference type="Pfam" id="PF05239">
    <property type="entry name" value="PRC"/>
    <property type="match status" value="1"/>
</dbReference>
<dbReference type="Proteomes" id="UP000199452">
    <property type="component" value="Unassembled WGS sequence"/>
</dbReference>
<dbReference type="AlphaFoldDB" id="A0A1G6P8A7"/>
<dbReference type="GO" id="GO:0030077">
    <property type="term" value="C:plasma membrane light-harvesting complex"/>
    <property type="evidence" value="ECO:0007669"/>
    <property type="project" value="InterPro"/>
</dbReference>
<dbReference type="OrthoDB" id="9793882at2"/>
<proteinExistence type="predicted"/>
<dbReference type="InterPro" id="IPR014747">
    <property type="entry name" value="Bac_photo_RC_H_C"/>
</dbReference>
<dbReference type="Gene3D" id="3.90.50.10">
    <property type="entry name" value="Photosynthetic Reaction Center, subunit H, domain 2"/>
    <property type="match status" value="2"/>
</dbReference>
<dbReference type="GO" id="GO:0019684">
    <property type="term" value="P:photosynthesis, light reaction"/>
    <property type="evidence" value="ECO:0007669"/>
    <property type="project" value="InterPro"/>
</dbReference>
<evidence type="ECO:0000313" key="3">
    <source>
        <dbReference type="Proteomes" id="UP000199452"/>
    </source>
</evidence>
<feature type="domain" description="PRC-barrel" evidence="1">
    <location>
        <begin position="154"/>
        <end position="211"/>
    </location>
</feature>
<evidence type="ECO:0000259" key="1">
    <source>
        <dbReference type="Pfam" id="PF05239"/>
    </source>
</evidence>
<dbReference type="SUPFAM" id="SSF50346">
    <property type="entry name" value="PRC-barrel domain"/>
    <property type="match status" value="2"/>
</dbReference>
<name>A0A1G6P8A7_9BACT</name>
<sequence length="242" mass="28219">MKRSLKRLLDFGVKAIDGEKGDVKDFLFDEEKWIIRYLKTDLETSKHGKSVLIGNVFLEKPDRDHFLFPVKLLKADIEKAPPLQEHLPVSSRYEEEYHKHYRIVNYWDLPASAMKVMYPPRPISVPTKDINEKDLNTNLRSYNEVANYHVHATDGVFGHVCDLIIDEDDWQIVYVIVDTSNWMPWSKKVMIPTASLAEISYAKKEIKINLTIDQIKQSPEYNEVIAVKPDYEQSLSDFYNSL</sequence>
<gene>
    <name evidence="2" type="ORF">SAMN05216323_104917</name>
</gene>